<evidence type="ECO:0000313" key="1">
    <source>
        <dbReference type="EMBL" id="CAG6781264.1"/>
    </source>
</evidence>
<sequence length="118" mass="13664">MLPYGFRYIACSLKDTPLVSTSHMNHYIINHANHFISSYTVHTTLPFIPARSRPVQVSLGKWLLLFCDTQNKRFVRIKTKGGSRTLCEEQLQDASQLACIEHCISLYRYKPLNVRQHV</sequence>
<accession>A0A8D9B9T4</accession>
<reference evidence="1" key="1">
    <citation type="submission" date="2021-05" db="EMBL/GenBank/DDBJ databases">
        <authorList>
            <person name="Alioto T."/>
            <person name="Alioto T."/>
            <person name="Gomez Garrido J."/>
        </authorList>
    </citation>
    <scope>NUCLEOTIDE SEQUENCE</scope>
</reference>
<protein>
    <submittedName>
        <fullName evidence="1">Uncharacterized protein</fullName>
    </submittedName>
</protein>
<proteinExistence type="predicted"/>
<name>A0A8D9B9T4_9HEMI</name>
<organism evidence="1">
    <name type="scientific">Cacopsylla melanoneura</name>
    <dbReference type="NCBI Taxonomy" id="428564"/>
    <lineage>
        <taxon>Eukaryota</taxon>
        <taxon>Metazoa</taxon>
        <taxon>Ecdysozoa</taxon>
        <taxon>Arthropoda</taxon>
        <taxon>Hexapoda</taxon>
        <taxon>Insecta</taxon>
        <taxon>Pterygota</taxon>
        <taxon>Neoptera</taxon>
        <taxon>Paraneoptera</taxon>
        <taxon>Hemiptera</taxon>
        <taxon>Sternorrhyncha</taxon>
        <taxon>Psylloidea</taxon>
        <taxon>Psyllidae</taxon>
        <taxon>Psyllinae</taxon>
        <taxon>Cacopsylla</taxon>
    </lineage>
</organism>
<dbReference type="AlphaFoldDB" id="A0A8D9B9T4"/>
<dbReference type="EMBL" id="HBUF01622073">
    <property type="protein sequence ID" value="CAG6781264.1"/>
    <property type="molecule type" value="Transcribed_RNA"/>
</dbReference>